<protein>
    <submittedName>
        <fullName evidence="1">Uncharacterized protein</fullName>
    </submittedName>
</protein>
<dbReference type="Proteomes" id="UP000240811">
    <property type="component" value="Unassembled WGS sequence"/>
</dbReference>
<evidence type="ECO:0000313" key="1">
    <source>
        <dbReference type="EMBL" id="PTL86136.1"/>
    </source>
</evidence>
<organism evidence="1 2">
    <name type="scientific">Candidatus Liberibacter europaeus</name>
    <dbReference type="NCBI Taxonomy" id="744859"/>
    <lineage>
        <taxon>Bacteria</taxon>
        <taxon>Pseudomonadati</taxon>
        <taxon>Pseudomonadota</taxon>
        <taxon>Alphaproteobacteria</taxon>
        <taxon>Hyphomicrobiales</taxon>
        <taxon>Rhizobiaceae</taxon>
        <taxon>Liberibacter</taxon>
    </lineage>
</organism>
<sequence length="114" mass="14401">MSRIKLTEEERKRRRRAYDHQRYLNNKEKVKENNHQYYLKNKDKFREYDYQRRLKNKEKVKEQQRQYYLKNKEIWIAPKEPLSKTKAELIALDREIARLKAIPLEDKIYMKQRK</sequence>
<name>A0A2T4VWI8_9HYPH</name>
<dbReference type="AlphaFoldDB" id="A0A2T4VWI8"/>
<proteinExistence type="predicted"/>
<reference evidence="2" key="1">
    <citation type="submission" date="2018-02" db="EMBL/GenBank/DDBJ databases">
        <title>Genome sequence of Candidatus Liberibacter europaeus.</title>
        <authorList>
            <person name="Frampton R.A."/>
            <person name="Thompson S.M."/>
            <person name="David C."/>
            <person name="Addison S.M."/>
            <person name="Smith G.R."/>
        </authorList>
    </citation>
    <scope>NUCLEOTIDE SEQUENCE [LARGE SCALE GENOMIC DNA]</scope>
</reference>
<evidence type="ECO:0000313" key="2">
    <source>
        <dbReference type="Proteomes" id="UP000240811"/>
    </source>
</evidence>
<gene>
    <name evidence="1" type="ORF">C4617_05055</name>
</gene>
<comment type="caution">
    <text evidence="1">The sequence shown here is derived from an EMBL/GenBank/DDBJ whole genome shotgun (WGS) entry which is preliminary data.</text>
</comment>
<dbReference type="EMBL" id="PSQJ01000007">
    <property type="protein sequence ID" value="PTL86136.1"/>
    <property type="molecule type" value="Genomic_DNA"/>
</dbReference>
<accession>A0A2T4VWI8</accession>